<keyword evidence="2" id="KW-1185">Reference proteome</keyword>
<evidence type="ECO:0000313" key="1">
    <source>
        <dbReference type="EMBL" id="MFM0519146.1"/>
    </source>
</evidence>
<protein>
    <submittedName>
        <fullName evidence="1">Uncharacterized protein</fullName>
    </submittedName>
</protein>
<gene>
    <name evidence="1" type="ORF">PQR08_17115</name>
</gene>
<comment type="caution">
    <text evidence="1">The sequence shown here is derived from an EMBL/GenBank/DDBJ whole genome shotgun (WGS) entry which is preliminary data.</text>
</comment>
<evidence type="ECO:0000313" key="2">
    <source>
        <dbReference type="Proteomes" id="UP001629462"/>
    </source>
</evidence>
<dbReference type="EMBL" id="JAQQDB010000014">
    <property type="protein sequence ID" value="MFM0519146.1"/>
    <property type="molecule type" value="Genomic_DNA"/>
</dbReference>
<proteinExistence type="predicted"/>
<dbReference type="Proteomes" id="UP001629462">
    <property type="component" value="Unassembled WGS sequence"/>
</dbReference>
<reference evidence="1 2" key="1">
    <citation type="journal article" date="2024" name="Chem. Sci.">
        <title>Discovery of megapolipeptins by genome mining of a Burkholderiales bacteria collection.</title>
        <authorList>
            <person name="Paulo B.S."/>
            <person name="Recchia M.J.J."/>
            <person name="Lee S."/>
            <person name="Fergusson C.H."/>
            <person name="Romanowski S.B."/>
            <person name="Hernandez A."/>
            <person name="Krull N."/>
            <person name="Liu D.Y."/>
            <person name="Cavanagh H."/>
            <person name="Bos A."/>
            <person name="Gray C.A."/>
            <person name="Murphy B.T."/>
            <person name="Linington R.G."/>
            <person name="Eustaquio A.S."/>
        </authorList>
    </citation>
    <scope>NUCLEOTIDE SEQUENCE [LARGE SCALE GENOMIC DNA]</scope>
    <source>
        <strain evidence="1 2">RL17-374-BIF-D</strain>
    </source>
</reference>
<name>A0ABW9CM93_9BURK</name>
<dbReference type="RefSeq" id="WP_250486701.1">
    <property type="nucleotide sequence ID" value="NZ_JAQQDB010000014.1"/>
</dbReference>
<accession>A0ABW9CM93</accession>
<organism evidence="1 2">
    <name type="scientific">Caballeronia jiangsuensis</name>
    <dbReference type="NCBI Taxonomy" id="1458357"/>
    <lineage>
        <taxon>Bacteria</taxon>
        <taxon>Pseudomonadati</taxon>
        <taxon>Pseudomonadota</taxon>
        <taxon>Betaproteobacteria</taxon>
        <taxon>Burkholderiales</taxon>
        <taxon>Burkholderiaceae</taxon>
        <taxon>Caballeronia</taxon>
    </lineage>
</organism>
<sequence length="112" mass="11211">MFYATPDQKANPNMYAGYYPGGVGLNKPSASNINSSASHDAASRNQIGGATIAAATGAVLIAGAPVAAGAVGGTAYSVIGGTMSGGMDAAGHMLNRVLFVRRSPYLLPRPVL</sequence>